<dbReference type="RefSeq" id="WP_263722420.1">
    <property type="nucleotide sequence ID" value="NZ_JAOWLA010000013.1"/>
</dbReference>
<organism evidence="6 7">
    <name type="scientific">Albidovulum sediminicola</name>
    <dbReference type="NCBI Taxonomy" id="2984331"/>
    <lineage>
        <taxon>Bacteria</taxon>
        <taxon>Pseudomonadati</taxon>
        <taxon>Pseudomonadota</taxon>
        <taxon>Alphaproteobacteria</taxon>
        <taxon>Rhodobacterales</taxon>
        <taxon>Paracoccaceae</taxon>
        <taxon>Albidovulum</taxon>
    </lineage>
</organism>
<dbReference type="PANTHER" id="PTHR33337:SF40">
    <property type="entry name" value="CENP-V_GFA DOMAIN-CONTAINING PROTEIN-RELATED"/>
    <property type="match status" value="1"/>
</dbReference>
<sequence length="174" mass="19477">MQKGRCLCGEIEFAVEGPPNDVINCHCNFCQRAAGSAYLVETLFGKAKFHLLKGSPKVYEHRSEGSAKRIQIHFCDRCGTKTHMLFERFPSSVGVFSGTYDDADWFEHAPGRALHFFLSTAPLGTVLPAGHEVYDAHYWQSEGIPAVPQVFETHELMTLELKAESRRRLGTSKS</sequence>
<evidence type="ECO:0000256" key="3">
    <source>
        <dbReference type="ARBA" id="ARBA00022833"/>
    </source>
</evidence>
<keyword evidence="3" id="KW-0862">Zinc</keyword>
<evidence type="ECO:0000259" key="5">
    <source>
        <dbReference type="PROSITE" id="PS51891"/>
    </source>
</evidence>
<dbReference type="EMBL" id="JAOWLA010000013">
    <property type="protein sequence ID" value="MCV2865889.1"/>
    <property type="molecule type" value="Genomic_DNA"/>
</dbReference>
<accession>A0ABT2Z408</accession>
<keyword evidence="2" id="KW-0479">Metal-binding</keyword>
<dbReference type="Proteomes" id="UP001652503">
    <property type="component" value="Unassembled WGS sequence"/>
</dbReference>
<dbReference type="PROSITE" id="PS51891">
    <property type="entry name" value="CENP_V_GFA"/>
    <property type="match status" value="1"/>
</dbReference>
<dbReference type="Pfam" id="PF04828">
    <property type="entry name" value="GFA"/>
    <property type="match status" value="1"/>
</dbReference>
<gene>
    <name evidence="6" type="ORF">OE647_14265</name>
</gene>
<dbReference type="PANTHER" id="PTHR33337">
    <property type="entry name" value="GFA DOMAIN-CONTAINING PROTEIN"/>
    <property type="match status" value="1"/>
</dbReference>
<keyword evidence="4" id="KW-0456">Lyase</keyword>
<name>A0ABT2Z408_9RHOB</name>
<keyword evidence="7" id="KW-1185">Reference proteome</keyword>
<proteinExistence type="inferred from homology"/>
<dbReference type="SUPFAM" id="SSF51316">
    <property type="entry name" value="Mss4-like"/>
    <property type="match status" value="1"/>
</dbReference>
<dbReference type="Gene3D" id="3.90.1590.10">
    <property type="entry name" value="glutathione-dependent formaldehyde- activating enzyme (gfa)"/>
    <property type="match status" value="1"/>
</dbReference>
<dbReference type="InterPro" id="IPR011057">
    <property type="entry name" value="Mss4-like_sf"/>
</dbReference>
<evidence type="ECO:0000256" key="2">
    <source>
        <dbReference type="ARBA" id="ARBA00022723"/>
    </source>
</evidence>
<protein>
    <submittedName>
        <fullName evidence="6">GFA family protein</fullName>
    </submittedName>
</protein>
<evidence type="ECO:0000256" key="4">
    <source>
        <dbReference type="ARBA" id="ARBA00023239"/>
    </source>
</evidence>
<dbReference type="InterPro" id="IPR006913">
    <property type="entry name" value="CENP-V/GFA"/>
</dbReference>
<comment type="similarity">
    <text evidence="1">Belongs to the Gfa family.</text>
</comment>
<comment type="caution">
    <text evidence="6">The sequence shown here is derived from an EMBL/GenBank/DDBJ whole genome shotgun (WGS) entry which is preliminary data.</text>
</comment>
<reference evidence="6 7" key="1">
    <citation type="submission" date="2022-10" db="EMBL/GenBank/DDBJ databases">
        <title>Defluviimonas sp. nov., isolated from ocean surface water.</title>
        <authorList>
            <person name="He W."/>
            <person name="Wang L."/>
            <person name="Zhang D.-F."/>
        </authorList>
    </citation>
    <scope>NUCLEOTIDE SEQUENCE [LARGE SCALE GENOMIC DNA]</scope>
    <source>
        <strain evidence="6 7">WL0075</strain>
    </source>
</reference>
<feature type="domain" description="CENP-V/GFA" evidence="5">
    <location>
        <begin position="2"/>
        <end position="107"/>
    </location>
</feature>
<evidence type="ECO:0000256" key="1">
    <source>
        <dbReference type="ARBA" id="ARBA00005495"/>
    </source>
</evidence>
<evidence type="ECO:0000313" key="6">
    <source>
        <dbReference type="EMBL" id="MCV2865889.1"/>
    </source>
</evidence>
<evidence type="ECO:0000313" key="7">
    <source>
        <dbReference type="Proteomes" id="UP001652503"/>
    </source>
</evidence>